<keyword evidence="2" id="KW-0560">Oxidoreductase</keyword>
<comment type="similarity">
    <text evidence="1 3">Belongs to the short-chain dehydrogenases/reductases (SDR) family.</text>
</comment>
<dbReference type="SMART" id="SM00822">
    <property type="entry name" value="PKS_KR"/>
    <property type="match status" value="1"/>
</dbReference>
<dbReference type="PRINTS" id="PR00081">
    <property type="entry name" value="GDHRDH"/>
</dbReference>
<evidence type="ECO:0000256" key="2">
    <source>
        <dbReference type="ARBA" id="ARBA00023002"/>
    </source>
</evidence>
<dbReference type="InterPro" id="IPR002347">
    <property type="entry name" value="SDR_fam"/>
</dbReference>
<organism evidence="5">
    <name type="scientific">uncultured spirochete</name>
    <dbReference type="NCBI Taxonomy" id="156406"/>
    <lineage>
        <taxon>Bacteria</taxon>
        <taxon>Pseudomonadati</taxon>
        <taxon>Spirochaetota</taxon>
        <taxon>Spirochaetia</taxon>
        <taxon>Spirochaetales</taxon>
        <taxon>environmental samples</taxon>
    </lineage>
</organism>
<proteinExistence type="inferred from homology"/>
<evidence type="ECO:0000259" key="4">
    <source>
        <dbReference type="SMART" id="SM00822"/>
    </source>
</evidence>
<gene>
    <name evidence="5" type="ORF">SPIRO4BDMA_50578</name>
</gene>
<feature type="domain" description="Ketoreductase" evidence="4">
    <location>
        <begin position="8"/>
        <end position="199"/>
    </location>
</feature>
<dbReference type="PANTHER" id="PTHR44196:SF1">
    <property type="entry name" value="DEHYDROGENASE_REDUCTASE SDR FAMILY MEMBER 7B"/>
    <property type="match status" value="1"/>
</dbReference>
<dbReference type="PRINTS" id="PR00080">
    <property type="entry name" value="SDRFAMILY"/>
</dbReference>
<dbReference type="AlphaFoldDB" id="A0A3P3XT12"/>
<dbReference type="Gene3D" id="3.40.50.720">
    <property type="entry name" value="NAD(P)-binding Rossmann-like Domain"/>
    <property type="match status" value="1"/>
</dbReference>
<dbReference type="PANTHER" id="PTHR44196">
    <property type="entry name" value="DEHYDROGENASE/REDUCTASE SDR FAMILY MEMBER 7B"/>
    <property type="match status" value="1"/>
</dbReference>
<dbReference type="Pfam" id="PF00106">
    <property type="entry name" value="adh_short"/>
    <property type="match status" value="1"/>
</dbReference>
<dbReference type="SUPFAM" id="SSF51735">
    <property type="entry name" value="NAD(P)-binding Rossmann-fold domains"/>
    <property type="match status" value="1"/>
</dbReference>
<accession>A0A3P3XT12</accession>
<dbReference type="InterPro" id="IPR036291">
    <property type="entry name" value="NAD(P)-bd_dom_sf"/>
</dbReference>
<evidence type="ECO:0000313" key="5">
    <source>
        <dbReference type="EMBL" id="SLM19063.1"/>
    </source>
</evidence>
<dbReference type="GO" id="GO:0016020">
    <property type="term" value="C:membrane"/>
    <property type="evidence" value="ECO:0007669"/>
    <property type="project" value="TreeGrafter"/>
</dbReference>
<dbReference type="GO" id="GO:0016491">
    <property type="term" value="F:oxidoreductase activity"/>
    <property type="evidence" value="ECO:0007669"/>
    <property type="project" value="UniProtKB-KW"/>
</dbReference>
<sequence>MHQTLAGKVVWITGASSGIGRALAAEAARRGARLILSGRNEGALRETAVLCGGYRTAKALADGAPRLPADALLPFDLADPGARRKAAQEALVLFDRIDTLVLNAGVSQRARFAETSPEVFDLIMQTNFGAAVDLTRAVLPQMRDRDSGMIICISSIAGLMGAPWRTAYSASKHAQAGFFSSLRAELYGSGIHIAMVYPGFVRTSISENALSGDGARHGELDPLQKSGQEPSETARIVWDKLETGALDIKVAFDFKAHLGVFLARYFPKLFVRSISKHGGL</sequence>
<reference evidence="5" key="1">
    <citation type="submission" date="2017-02" db="EMBL/GenBank/DDBJ databases">
        <authorList>
            <person name="Regsiter A."/>
            <person name="William W."/>
        </authorList>
    </citation>
    <scope>NUCLEOTIDE SEQUENCE</scope>
    <source>
        <strain evidence="5">BdmA 4</strain>
    </source>
</reference>
<dbReference type="InterPro" id="IPR057326">
    <property type="entry name" value="KR_dom"/>
</dbReference>
<dbReference type="EMBL" id="FWDO01000005">
    <property type="protein sequence ID" value="SLM19063.1"/>
    <property type="molecule type" value="Genomic_DNA"/>
</dbReference>
<evidence type="ECO:0000256" key="1">
    <source>
        <dbReference type="ARBA" id="ARBA00006484"/>
    </source>
</evidence>
<protein>
    <submittedName>
        <fullName evidence="5">Oxidoreductase, short chain dehydrogenase</fullName>
    </submittedName>
</protein>
<name>A0A3P3XT12_9SPIR</name>
<evidence type="ECO:0000256" key="3">
    <source>
        <dbReference type="RuleBase" id="RU000363"/>
    </source>
</evidence>